<sequence>MSRTVPPPHHAELREAFARMADDVMPSPVPLAEIEREGRARRRRRRTTALVTGCLLVLAPLAYVSWRLTPTAPDGATAPSASVSGKAVRVVAAGERVQPLPGAELWLAKDGEHWSTPAGSGVSLPEESRGAGGPAVTLRLEEVHDRFLLSGTYRGTGQAARAEVETPSGTTAGTLLTLAGSPGWSVWYAIAPEPKSAGKRLFATVRVTMYDARGAVLARSGDGS</sequence>
<dbReference type="Proteomes" id="UP000302139">
    <property type="component" value="Unassembled WGS sequence"/>
</dbReference>
<dbReference type="STRING" id="33903.AQJ43_19975"/>
<proteinExistence type="predicted"/>
<evidence type="ECO:0000313" key="5">
    <source>
        <dbReference type="Proteomes" id="UP000302139"/>
    </source>
</evidence>
<evidence type="ECO:0000313" key="3">
    <source>
        <dbReference type="EMBL" id="GDY75358.1"/>
    </source>
</evidence>
<protein>
    <submittedName>
        <fullName evidence="3">Uncharacterized protein</fullName>
    </submittedName>
</protein>
<reference evidence="3 4" key="1">
    <citation type="submission" date="2019-04" db="EMBL/GenBank/DDBJ databases">
        <title>Draft genome sequences of Streptomyces avermitilis ATCC 31267.</title>
        <authorList>
            <person name="Komaki H."/>
            <person name="Tamura T."/>
            <person name="Hosoyama A."/>
        </authorList>
    </citation>
    <scope>NUCLEOTIDE SEQUENCE [LARGE SCALE GENOMIC DNA]</scope>
    <source>
        <strain evidence="3 4">ATCC 31267</strain>
    </source>
</reference>
<dbReference type="Proteomes" id="UP000299211">
    <property type="component" value="Unassembled WGS sequence"/>
</dbReference>
<keyword evidence="1" id="KW-1133">Transmembrane helix</keyword>
<keyword evidence="1" id="KW-0472">Membrane</keyword>
<gene>
    <name evidence="2" type="ORF">SAV14893_038620</name>
    <name evidence="3" type="ORF">SAV31267_048430</name>
</gene>
<keyword evidence="1" id="KW-0812">Transmembrane</keyword>
<feature type="transmembrane region" description="Helical" evidence="1">
    <location>
        <begin position="48"/>
        <end position="66"/>
    </location>
</feature>
<dbReference type="OMA" id="PLAYVSW"/>
<evidence type="ECO:0000313" key="4">
    <source>
        <dbReference type="Proteomes" id="UP000299211"/>
    </source>
</evidence>
<evidence type="ECO:0000313" key="2">
    <source>
        <dbReference type="EMBL" id="GDY64469.1"/>
    </source>
</evidence>
<dbReference type="RefSeq" id="WP_010985849.1">
    <property type="nucleotide sequence ID" value="NZ_BAABTN010000078.1"/>
</dbReference>
<reference evidence="2 5" key="2">
    <citation type="submission" date="2019-04" db="EMBL/GenBank/DDBJ databases">
        <title>Draft genome sequences of Streptomyces avermitilis NBRC 14893.</title>
        <authorList>
            <person name="Komaki H."/>
            <person name="Tamura T."/>
            <person name="Hosoyama A."/>
        </authorList>
    </citation>
    <scope>NUCLEOTIDE SEQUENCE [LARGE SCALE GENOMIC DNA]</scope>
    <source>
        <strain evidence="2 5">NBRC 14893</strain>
    </source>
</reference>
<dbReference type="AlphaFoldDB" id="A0A4D4MT69"/>
<organism evidence="3 4">
    <name type="scientific">Streptomyces avermitilis</name>
    <dbReference type="NCBI Taxonomy" id="33903"/>
    <lineage>
        <taxon>Bacteria</taxon>
        <taxon>Bacillati</taxon>
        <taxon>Actinomycetota</taxon>
        <taxon>Actinomycetes</taxon>
        <taxon>Kitasatosporales</taxon>
        <taxon>Streptomycetaceae</taxon>
        <taxon>Streptomyces</taxon>
    </lineage>
</organism>
<dbReference type="EMBL" id="BJHY01000001">
    <property type="protein sequence ID" value="GDY75358.1"/>
    <property type="molecule type" value="Genomic_DNA"/>
</dbReference>
<accession>A0A4D4MT69</accession>
<dbReference type="GeneID" id="41541504"/>
<dbReference type="EMBL" id="BJHX01000001">
    <property type="protein sequence ID" value="GDY64469.1"/>
    <property type="molecule type" value="Genomic_DNA"/>
</dbReference>
<evidence type="ECO:0000256" key="1">
    <source>
        <dbReference type="SAM" id="Phobius"/>
    </source>
</evidence>
<name>A0A4D4MT69_STRAX</name>
<comment type="caution">
    <text evidence="3">The sequence shown here is derived from an EMBL/GenBank/DDBJ whole genome shotgun (WGS) entry which is preliminary data.</text>
</comment>